<dbReference type="Pfam" id="PF02498">
    <property type="entry name" value="Bro-N"/>
    <property type="match status" value="1"/>
</dbReference>
<dbReference type="EMBL" id="JAAOMA010000059">
    <property type="protein sequence ID" value="NHR08372.1"/>
    <property type="molecule type" value="Genomic_DNA"/>
</dbReference>
<dbReference type="Proteomes" id="UP001515641">
    <property type="component" value="Unassembled WGS sequence"/>
</dbReference>
<dbReference type="InterPro" id="IPR003497">
    <property type="entry name" value="BRO_N_domain"/>
</dbReference>
<proteinExistence type="predicted"/>
<keyword evidence="3" id="KW-1185">Reference proteome</keyword>
<evidence type="ECO:0000313" key="2">
    <source>
        <dbReference type="EMBL" id="NHR08372.1"/>
    </source>
</evidence>
<comment type="caution">
    <text evidence="2">The sequence shown here is derived from an EMBL/GenBank/DDBJ whole genome shotgun (WGS) entry which is preliminary data.</text>
</comment>
<sequence>MTTSQSLTFQDTPFDVVCRSGQPWLRSGDIARALGYAREDSVARIYERNKDEFTDNMTLTVNLTVKGFGNGESEKEVRIFSLRGTHLIAMFARTPVAKAFRRWVLDVLDQVSHDLAQAAPADSARMFSVTREAIVKRLGFVHDMLIGQYRSEFWTLIEEEVCREFSVASLDEMTEGQGKRALEWVSRIGTNELSRRVEARLESKRTQLARQGDCLPATPTQSERLANLPEGRYLVVVGRDGKLIGAQNIESCNVVDANVVELVCRDSQAAADLLNEMARRLRVLDGAESVRRLDQPLIPQL</sequence>
<organism evidence="2 3">
    <name type="scientific">Chromobacterium fluminis</name>
    <dbReference type="NCBI Taxonomy" id="3044269"/>
    <lineage>
        <taxon>Bacteria</taxon>
        <taxon>Pseudomonadati</taxon>
        <taxon>Pseudomonadota</taxon>
        <taxon>Betaproteobacteria</taxon>
        <taxon>Neisseriales</taxon>
        <taxon>Chromobacteriaceae</taxon>
        <taxon>Chromobacterium</taxon>
    </lineage>
</organism>
<protein>
    <recommendedName>
        <fullName evidence="1">Bro-N domain-containing protein</fullName>
    </recommendedName>
</protein>
<dbReference type="RefSeq" id="WP_166454035.1">
    <property type="nucleotide sequence ID" value="NZ_JAAOMA010000059.1"/>
</dbReference>
<reference evidence="2 3" key="1">
    <citation type="submission" date="2020-03" db="EMBL/GenBank/DDBJ databases">
        <title>Draft genome sequence of environmentally isolated cultures.</title>
        <authorList>
            <person name="Wilson H.S."/>
            <person name="De Leon M.E."/>
        </authorList>
    </citation>
    <scope>NUCLEOTIDE SEQUENCE [LARGE SCALE GENOMIC DNA]</scope>
    <source>
        <strain evidence="2 3">HSC-31F16</strain>
    </source>
</reference>
<dbReference type="PROSITE" id="PS51750">
    <property type="entry name" value="BRO_N"/>
    <property type="match status" value="1"/>
</dbReference>
<dbReference type="SMART" id="SM01040">
    <property type="entry name" value="Bro-N"/>
    <property type="match status" value="1"/>
</dbReference>
<name>A0ABX0LML1_9NEIS</name>
<gene>
    <name evidence="2" type="ORF">HA052_24580</name>
</gene>
<accession>A0ABX0LML1</accession>
<feature type="domain" description="Bro-N" evidence="1">
    <location>
        <begin position="1"/>
        <end position="119"/>
    </location>
</feature>
<evidence type="ECO:0000259" key="1">
    <source>
        <dbReference type="PROSITE" id="PS51750"/>
    </source>
</evidence>
<evidence type="ECO:0000313" key="3">
    <source>
        <dbReference type="Proteomes" id="UP001515641"/>
    </source>
</evidence>